<name>A0AAU7DFQ8_9BACT</name>
<evidence type="ECO:0000256" key="2">
    <source>
        <dbReference type="ARBA" id="ARBA00022692"/>
    </source>
</evidence>
<feature type="transmembrane region" description="Helical" evidence="5">
    <location>
        <begin position="108"/>
        <end position="130"/>
    </location>
</feature>
<proteinExistence type="predicted"/>
<keyword evidence="3 5" id="KW-1133">Transmembrane helix</keyword>
<dbReference type="Gene3D" id="1.20.1250.20">
    <property type="entry name" value="MFS general substrate transporter like domains"/>
    <property type="match status" value="2"/>
</dbReference>
<comment type="subcellular location">
    <subcellularLocation>
        <location evidence="1">Membrane</location>
        <topology evidence="1">Multi-pass membrane protein</topology>
    </subcellularLocation>
</comment>
<feature type="transmembrane region" description="Helical" evidence="5">
    <location>
        <begin position="303"/>
        <end position="321"/>
    </location>
</feature>
<keyword evidence="4 5" id="KW-0472">Membrane</keyword>
<dbReference type="InterPro" id="IPR005829">
    <property type="entry name" value="Sugar_transporter_CS"/>
</dbReference>
<feature type="transmembrane region" description="Helical" evidence="5">
    <location>
        <begin position="150"/>
        <end position="172"/>
    </location>
</feature>
<feature type="domain" description="Major facilitator superfamily (MFS) profile" evidence="6">
    <location>
        <begin position="17"/>
        <end position="416"/>
    </location>
</feature>
<dbReference type="Pfam" id="PF07690">
    <property type="entry name" value="MFS_1"/>
    <property type="match status" value="1"/>
</dbReference>
<dbReference type="RefSeq" id="WP_348262065.1">
    <property type="nucleotide sequence ID" value="NZ_CP121196.1"/>
</dbReference>
<dbReference type="SUPFAM" id="SSF103473">
    <property type="entry name" value="MFS general substrate transporter"/>
    <property type="match status" value="1"/>
</dbReference>
<feature type="transmembrane region" description="Helical" evidence="5">
    <location>
        <begin position="20"/>
        <end position="42"/>
    </location>
</feature>
<accession>A0AAU7DFQ8</accession>
<evidence type="ECO:0000256" key="3">
    <source>
        <dbReference type="ARBA" id="ARBA00022989"/>
    </source>
</evidence>
<dbReference type="PROSITE" id="PS00217">
    <property type="entry name" value="SUGAR_TRANSPORT_2"/>
    <property type="match status" value="1"/>
</dbReference>
<evidence type="ECO:0000256" key="1">
    <source>
        <dbReference type="ARBA" id="ARBA00004141"/>
    </source>
</evidence>
<dbReference type="GO" id="GO:0046943">
    <property type="term" value="F:carboxylic acid transmembrane transporter activity"/>
    <property type="evidence" value="ECO:0007669"/>
    <property type="project" value="TreeGrafter"/>
</dbReference>
<dbReference type="InterPro" id="IPR036259">
    <property type="entry name" value="MFS_trans_sf"/>
</dbReference>
<evidence type="ECO:0000256" key="4">
    <source>
        <dbReference type="ARBA" id="ARBA00023136"/>
    </source>
</evidence>
<sequence length="423" mass="45637">MSFVRDFQRLTPVQRHTFIASFLGWTLDSLDFFLLIFCVDAIASEFRVKPSDVFSAVFLTQMFRPVGALLFGMLADRYGRRPVLMFNILSFSVIELACAFAPSLGVLLVLRALFGIAMGGEWGVGAALAFETLPTEGRGGFSGILQEGYAFGSILASAAFALLFAGTHWHGATILPAIGWRGLFMLGASPALLVFYVQSRVEESPVWLAAAKKRRTSQERESYTKNLAALKSFVPTFLFLIVLMTAFMSFSHGTQDVYPTFLKVQMHLTPQVVGTIGVIYGFAQIAGGIFFGTMSEKWGRKRTIVVAALLALIAIPPWAYGHSALTLAIGAVVMQFMVQGAWGVVPAYLAELTPAPVRATAPGLAYQLGGLVTSWNAKAQSLAAERWGSYPNVLAITVVIVAVSLAVLASLGHEVKGKDMAAD</sequence>
<dbReference type="InterPro" id="IPR011701">
    <property type="entry name" value="MFS"/>
</dbReference>
<dbReference type="InterPro" id="IPR020846">
    <property type="entry name" value="MFS_dom"/>
</dbReference>
<protein>
    <submittedName>
        <fullName evidence="7">MFS transporter</fullName>
    </submittedName>
</protein>
<dbReference type="PROSITE" id="PS50850">
    <property type="entry name" value="MFS"/>
    <property type="match status" value="1"/>
</dbReference>
<keyword evidence="2 5" id="KW-0812">Transmembrane</keyword>
<reference evidence="7" key="1">
    <citation type="submission" date="2023-03" db="EMBL/GenBank/DDBJ databases">
        <title>Edaphobacter sp.</title>
        <authorList>
            <person name="Huber K.J."/>
            <person name="Papendorf J."/>
            <person name="Pilke C."/>
            <person name="Bunk B."/>
            <person name="Sproeer C."/>
            <person name="Pester M."/>
        </authorList>
    </citation>
    <scope>NUCLEOTIDE SEQUENCE</scope>
    <source>
        <strain evidence="7">DSM 110680</strain>
    </source>
</reference>
<feature type="transmembrane region" description="Helical" evidence="5">
    <location>
        <begin position="233"/>
        <end position="252"/>
    </location>
</feature>
<dbReference type="CDD" id="cd17316">
    <property type="entry name" value="MFS_SV2_like"/>
    <property type="match status" value="1"/>
</dbReference>
<dbReference type="PANTHER" id="PTHR23508:SF10">
    <property type="entry name" value="CARBOXYLIC ACID TRANSPORTER PROTEIN HOMOLOG"/>
    <property type="match status" value="1"/>
</dbReference>
<dbReference type="EMBL" id="CP121196">
    <property type="protein sequence ID" value="XBH16837.1"/>
    <property type="molecule type" value="Genomic_DNA"/>
</dbReference>
<evidence type="ECO:0000256" key="5">
    <source>
        <dbReference type="SAM" id="Phobius"/>
    </source>
</evidence>
<dbReference type="AlphaFoldDB" id="A0AAU7DFQ8"/>
<gene>
    <name evidence="7" type="ORF">P8935_19955</name>
</gene>
<feature type="transmembrane region" description="Helical" evidence="5">
    <location>
        <begin position="82"/>
        <end position="102"/>
    </location>
</feature>
<dbReference type="PANTHER" id="PTHR23508">
    <property type="entry name" value="CARBOXYLIC ACID TRANSPORTER PROTEIN HOMOLOG"/>
    <property type="match status" value="1"/>
</dbReference>
<dbReference type="GO" id="GO:0005886">
    <property type="term" value="C:plasma membrane"/>
    <property type="evidence" value="ECO:0007669"/>
    <property type="project" value="TreeGrafter"/>
</dbReference>
<dbReference type="InterPro" id="IPR005828">
    <property type="entry name" value="MFS_sugar_transport-like"/>
</dbReference>
<feature type="transmembrane region" description="Helical" evidence="5">
    <location>
        <begin position="54"/>
        <end position="75"/>
    </location>
</feature>
<organism evidence="7">
    <name type="scientific">Telmatobacter sp. DSM 110680</name>
    <dbReference type="NCBI Taxonomy" id="3036704"/>
    <lineage>
        <taxon>Bacteria</taxon>
        <taxon>Pseudomonadati</taxon>
        <taxon>Acidobacteriota</taxon>
        <taxon>Terriglobia</taxon>
        <taxon>Terriglobales</taxon>
        <taxon>Acidobacteriaceae</taxon>
        <taxon>Telmatobacter</taxon>
    </lineage>
</organism>
<evidence type="ECO:0000259" key="6">
    <source>
        <dbReference type="PROSITE" id="PS50850"/>
    </source>
</evidence>
<feature type="transmembrane region" description="Helical" evidence="5">
    <location>
        <begin position="178"/>
        <end position="197"/>
    </location>
</feature>
<feature type="transmembrane region" description="Helical" evidence="5">
    <location>
        <begin position="393"/>
        <end position="413"/>
    </location>
</feature>
<evidence type="ECO:0000313" key="7">
    <source>
        <dbReference type="EMBL" id="XBH16837.1"/>
    </source>
</evidence>
<feature type="transmembrane region" description="Helical" evidence="5">
    <location>
        <begin position="272"/>
        <end position="291"/>
    </location>
</feature>
<dbReference type="Pfam" id="PF00083">
    <property type="entry name" value="Sugar_tr"/>
    <property type="match status" value="1"/>
</dbReference>